<dbReference type="Proteomes" id="UP000093000">
    <property type="component" value="Unassembled WGS sequence"/>
</dbReference>
<dbReference type="EMBL" id="LUGH01000444">
    <property type="protein sequence ID" value="OBZ85002.1"/>
    <property type="molecule type" value="Genomic_DNA"/>
</dbReference>
<evidence type="ECO:0000256" key="1">
    <source>
        <dbReference type="SAM" id="Coils"/>
    </source>
</evidence>
<evidence type="ECO:0008006" key="5">
    <source>
        <dbReference type="Google" id="ProtNLM"/>
    </source>
</evidence>
<feature type="region of interest" description="Disordered" evidence="2">
    <location>
        <begin position="1"/>
        <end position="24"/>
    </location>
</feature>
<evidence type="ECO:0000313" key="4">
    <source>
        <dbReference type="Proteomes" id="UP000093000"/>
    </source>
</evidence>
<dbReference type="AlphaFoldDB" id="A0A1C7N7C5"/>
<keyword evidence="1" id="KW-0175">Coiled coil</keyword>
<dbReference type="InParanoid" id="A0A1C7N7C5"/>
<dbReference type="OrthoDB" id="2277294at2759"/>
<gene>
    <name evidence="3" type="ORF">A0J61_06947</name>
</gene>
<accession>A0A1C7N7C5</accession>
<name>A0A1C7N7C5_9FUNG</name>
<evidence type="ECO:0000256" key="2">
    <source>
        <dbReference type="SAM" id="MobiDB-lite"/>
    </source>
</evidence>
<reference evidence="3 4" key="1">
    <citation type="submission" date="2016-03" db="EMBL/GenBank/DDBJ databases">
        <title>Choanephora cucurbitarum.</title>
        <authorList>
            <person name="Min B."/>
            <person name="Park H."/>
            <person name="Park J.-H."/>
            <person name="Shin H.-D."/>
            <person name="Choi I.-G."/>
        </authorList>
    </citation>
    <scope>NUCLEOTIDE SEQUENCE [LARGE SCALE GENOMIC DNA]</scope>
    <source>
        <strain evidence="3 4">KUS-F28377</strain>
    </source>
</reference>
<protein>
    <recommendedName>
        <fullName evidence="5">SWI5-dependent HO expression protein 3</fullName>
    </recommendedName>
</protein>
<feature type="coiled-coil region" evidence="1">
    <location>
        <begin position="56"/>
        <end position="112"/>
    </location>
</feature>
<organism evidence="3 4">
    <name type="scientific">Choanephora cucurbitarum</name>
    <dbReference type="NCBI Taxonomy" id="101091"/>
    <lineage>
        <taxon>Eukaryota</taxon>
        <taxon>Fungi</taxon>
        <taxon>Fungi incertae sedis</taxon>
        <taxon>Mucoromycota</taxon>
        <taxon>Mucoromycotina</taxon>
        <taxon>Mucoromycetes</taxon>
        <taxon>Mucorales</taxon>
        <taxon>Mucorineae</taxon>
        <taxon>Choanephoraceae</taxon>
        <taxon>Choanephoroideae</taxon>
        <taxon>Choanephora</taxon>
    </lineage>
</organism>
<sequence>MIQSKRPLPPTPGTNTKYKNDNTELLLDKHHGSLTDGERKWYNDIHKSIEQKDSIIANLKTVASEWKKKANEYETAYKETKRLFEEREKFLMKQHEAEIEATTKIQAEQLNESHELILQLEKENMFLRSQLNQFNYLEQSSIQTQSANLNNDMYNQICHTAKRDSEIVNMHTPLSKENSNDLLQRINDMVIIVEGTLHRFKDREGIHSKASFVSLNATPDASNEQAT</sequence>
<proteinExistence type="predicted"/>
<keyword evidence="4" id="KW-1185">Reference proteome</keyword>
<evidence type="ECO:0000313" key="3">
    <source>
        <dbReference type="EMBL" id="OBZ85002.1"/>
    </source>
</evidence>
<comment type="caution">
    <text evidence="3">The sequence shown here is derived from an EMBL/GenBank/DDBJ whole genome shotgun (WGS) entry which is preliminary data.</text>
</comment>